<evidence type="ECO:0000313" key="3">
    <source>
        <dbReference type="Proteomes" id="UP000180252"/>
    </source>
</evidence>
<reference evidence="1" key="1">
    <citation type="submission" date="2016-09" db="EMBL/GenBank/DDBJ databases">
        <authorList>
            <person name="Capua I."/>
            <person name="De Benedictis P."/>
            <person name="Joannis T."/>
            <person name="Lombin L.H."/>
            <person name="Cattoli G."/>
        </authorList>
    </citation>
    <scope>NUCLEOTIDE SEQUENCE [LARGE SCALE GENOMIC DNA]</scope>
    <source>
        <strain evidence="1">MSU</strain>
    </source>
</reference>
<dbReference type="Proteomes" id="UP000180252">
    <property type="component" value="Unassembled WGS sequence"/>
</dbReference>
<proteinExistence type="predicted"/>
<keyword evidence="4" id="KW-1185">Reference proteome</keyword>
<comment type="caution">
    <text evidence="1">The sequence shown here is derived from an EMBL/GenBank/DDBJ whole genome shotgun (WGS) entry which is preliminary data.</text>
</comment>
<dbReference type="EMBL" id="MUHG01000002">
    <property type="protein sequence ID" value="OXB22314.1"/>
    <property type="molecule type" value="Genomic_DNA"/>
</dbReference>
<dbReference type="RefSeq" id="WP_070906122.1">
    <property type="nucleotide sequence ID" value="NZ_MIKE01000011.1"/>
</dbReference>
<gene>
    <name evidence="2" type="ORF">B0A71_02305</name>
    <name evidence="1" type="ORF">BHE19_02260</name>
</gene>
<evidence type="ECO:0000313" key="4">
    <source>
        <dbReference type="Proteomes" id="UP000198319"/>
    </source>
</evidence>
<reference evidence="3" key="2">
    <citation type="submission" date="2016-09" db="EMBL/GenBank/DDBJ databases">
        <authorList>
            <person name="Chen S."/>
            <person name="Walker E."/>
        </authorList>
    </citation>
    <scope>NUCLEOTIDE SEQUENCE [LARGE SCALE GENOMIC DNA]</scope>
    <source>
        <strain evidence="3">MSU</strain>
    </source>
</reference>
<evidence type="ECO:0000313" key="1">
    <source>
        <dbReference type="EMBL" id="OHT46352.1"/>
    </source>
</evidence>
<sequence length="103" mass="11999">MIQEIITYMNIVNSIENLIDTSPYKKNYIIEKVGIPSPTFYRKLKSQTFTPDEVLSIAKILSPEENFRLELKADIEQAKREFEEGNFMTHEDMLLELKSNGII</sequence>
<dbReference type="Proteomes" id="UP000198319">
    <property type="component" value="Unassembled WGS sequence"/>
</dbReference>
<evidence type="ECO:0000313" key="2">
    <source>
        <dbReference type="EMBL" id="OXB22314.1"/>
    </source>
</evidence>
<name>A0A1S1J6S3_9FLAO</name>
<dbReference type="EMBL" id="MIKE01000011">
    <property type="protein sequence ID" value="OHT46352.1"/>
    <property type="molecule type" value="Genomic_DNA"/>
</dbReference>
<reference evidence="2 4" key="3">
    <citation type="submission" date="2016-11" db="EMBL/GenBank/DDBJ databases">
        <title>Whole genomes of Flavobacteriaceae.</title>
        <authorList>
            <person name="Stine C."/>
            <person name="Li C."/>
            <person name="Tadesse D."/>
        </authorList>
    </citation>
    <scope>NUCLEOTIDE SEQUENCE [LARGE SCALE GENOMIC DNA]</scope>
    <source>
        <strain evidence="2 4">ATCC BAA-2541</strain>
    </source>
</reference>
<dbReference type="AlphaFoldDB" id="A0A1S1J6S3"/>
<accession>A0A1S1J6S3</accession>
<organism evidence="1 3">
    <name type="scientific">Flavobacterium tructae</name>
    <dbReference type="NCBI Taxonomy" id="1114873"/>
    <lineage>
        <taxon>Bacteria</taxon>
        <taxon>Pseudomonadati</taxon>
        <taxon>Bacteroidota</taxon>
        <taxon>Flavobacteriia</taxon>
        <taxon>Flavobacteriales</taxon>
        <taxon>Flavobacteriaceae</taxon>
        <taxon>Flavobacterium</taxon>
    </lineage>
</organism>
<protein>
    <submittedName>
        <fullName evidence="1">Uncharacterized protein</fullName>
    </submittedName>
</protein>
<dbReference type="OrthoDB" id="1360584at2"/>